<name>A0A9W9C7P5_9PLEO</name>
<evidence type="ECO:0000256" key="13">
    <source>
        <dbReference type="SAM" id="Phobius"/>
    </source>
</evidence>
<dbReference type="GO" id="GO:1990961">
    <property type="term" value="P:xenobiotic detoxification by transmembrane export across the plasma membrane"/>
    <property type="evidence" value="ECO:0007669"/>
    <property type="project" value="TreeGrafter"/>
</dbReference>
<organism evidence="15 16">
    <name type="scientific">Didymosphaeria variabile</name>
    <dbReference type="NCBI Taxonomy" id="1932322"/>
    <lineage>
        <taxon>Eukaryota</taxon>
        <taxon>Fungi</taxon>
        <taxon>Dikarya</taxon>
        <taxon>Ascomycota</taxon>
        <taxon>Pezizomycotina</taxon>
        <taxon>Dothideomycetes</taxon>
        <taxon>Pleosporomycetidae</taxon>
        <taxon>Pleosporales</taxon>
        <taxon>Massarineae</taxon>
        <taxon>Didymosphaeriaceae</taxon>
        <taxon>Didymosphaeria</taxon>
    </lineage>
</organism>
<evidence type="ECO:0000256" key="7">
    <source>
        <dbReference type="ARBA" id="ARBA00022989"/>
    </source>
</evidence>
<keyword evidence="6" id="KW-0732">Signal</keyword>
<evidence type="ECO:0000256" key="4">
    <source>
        <dbReference type="ARBA" id="ARBA00022525"/>
    </source>
</evidence>
<dbReference type="SUPFAM" id="SSF103473">
    <property type="entry name" value="MFS general substrate transporter"/>
    <property type="match status" value="1"/>
</dbReference>
<dbReference type="InterPro" id="IPR011050">
    <property type="entry name" value="Pectin_lyase_fold/virulence"/>
</dbReference>
<evidence type="ECO:0000256" key="6">
    <source>
        <dbReference type="ARBA" id="ARBA00022729"/>
    </source>
</evidence>
<dbReference type="GO" id="GO:0005886">
    <property type="term" value="C:plasma membrane"/>
    <property type="evidence" value="ECO:0007669"/>
    <property type="project" value="TreeGrafter"/>
</dbReference>
<proteinExistence type="inferred from homology"/>
<gene>
    <name evidence="15" type="ORF">N0V89_008317</name>
</gene>
<dbReference type="PANTHER" id="PTHR23502:SF23">
    <property type="entry name" value="FLUCONAZOLE RESISTANCE PROTEIN 1"/>
    <property type="match status" value="1"/>
</dbReference>
<comment type="similarity">
    <text evidence="3">Belongs to the polysaccharide lyase 1 family.</text>
</comment>
<keyword evidence="9" id="KW-0456">Lyase</keyword>
<dbReference type="PANTHER" id="PTHR23502">
    <property type="entry name" value="MAJOR FACILITATOR SUPERFAMILY"/>
    <property type="match status" value="1"/>
</dbReference>
<feature type="transmembrane region" description="Helical" evidence="13">
    <location>
        <begin position="137"/>
        <end position="157"/>
    </location>
</feature>
<protein>
    <recommendedName>
        <fullName evidence="11">pectin lyase</fullName>
        <ecNumber evidence="11">4.2.2.10</ecNumber>
    </recommendedName>
</protein>
<dbReference type="GO" id="GO:0005576">
    <property type="term" value="C:extracellular region"/>
    <property type="evidence" value="ECO:0007669"/>
    <property type="project" value="UniProtKB-SubCell"/>
</dbReference>
<feature type="transmembrane region" description="Helical" evidence="13">
    <location>
        <begin position="479"/>
        <end position="498"/>
    </location>
</feature>
<dbReference type="OrthoDB" id="3357846at2759"/>
<dbReference type="FunFam" id="2.160.20.10:FF:000003">
    <property type="entry name" value="Pectin lyase F"/>
    <property type="match status" value="1"/>
</dbReference>
<keyword evidence="8 13" id="KW-0472">Membrane</keyword>
<comment type="catalytic activity">
    <reaction evidence="10">
        <text>Eliminative cleavage of (1-&gt;4)-alpha-D-galacturonan methyl ester to give oligosaccharides with 4-deoxy-6-O-methyl-alpha-D-galact-4-enuronosyl groups at their non-reducing ends.</text>
        <dbReference type="EC" id="4.2.2.10"/>
    </reaction>
</comment>
<dbReference type="SMART" id="SM00656">
    <property type="entry name" value="Amb_all"/>
    <property type="match status" value="1"/>
</dbReference>
<feature type="compositionally biased region" description="Basic and acidic residues" evidence="12">
    <location>
        <begin position="65"/>
        <end position="75"/>
    </location>
</feature>
<sequence length="841" mass="90620">MSIKEILRDAPAGQLARTYLGWKITPYEDEKDNYQLPQPEKQEAVPQAEAQRNVDPDDGSDEGSSDDKDKEKDLESIVPNTEPGGSRSHADHSGDRDIERVATEKDHHGGQQPDFQEVGFTPMDRDNPQNWSATKKAFVFFQICLLTFSIYSASAIITPAEGIFVQQWGTTEEVSAMVLSMYVLGYGTGPLIFSPLSEMPMVGRNVPYMISFAIFIIMTAIGSGVSNFPGIVVIRFIQGFFGGPVLSTGAASAGDIYPFNKMPYALSFWAFFAYAGPALGPVMSGFAIPLNNWRWGFWETLILSGFTFLLLFFFLPETNADYILAQRAKRLRKKTGDSNLLSRSESRSGNKNWVKLTVYHLTMPFRITVLDPSVGFINLYTALVYGVYYSFFESFPIVYMGTYGFSIGIMGAVFICVIIGAGIGLITYTLLVYFIYEPYTMSKGIGSPEFRLVPGLFSAALAPAGMFIFGYASKRDITWVAPTIGIALYAGTSFIGFASGVTGGGSAAAVTPTSTDELVSYLGDSEARVIVLNQEFDFTDSEGTTTSSGCSPWGTGSQCQIAINQNDWCTNYEPDAPTVSSITYNKAGVEGITVASDKTIIGEGSKGVIKGKGYSVCMANGVSNIIIQNIHVTEINPEYVWGGDGITIDGADMIWIDHVKTSLIGRQHIVLGTESSGKVTISNSEIDGTTSWSAQCNAYHYWSVLFLGSDDQVTFKGNYIHNTSGRGPKVGGKTVLHAVNNYWGDIDTTGHAFEIDSGAYILAEGNTFDSVTTPVSTQEGKLYTGTDCSSALGRACIENTLTGSGDFTGSDSDVLSSFSSSAAAADKDASGVPTSAGIGKI</sequence>
<comment type="subcellular location">
    <subcellularLocation>
        <location evidence="1">Membrane</location>
        <topology evidence="1">Multi-pass membrane protein</topology>
    </subcellularLocation>
    <subcellularLocation>
        <location evidence="2">Secreted</location>
    </subcellularLocation>
</comment>
<evidence type="ECO:0000256" key="9">
    <source>
        <dbReference type="ARBA" id="ARBA00023239"/>
    </source>
</evidence>
<evidence type="ECO:0000256" key="1">
    <source>
        <dbReference type="ARBA" id="ARBA00004141"/>
    </source>
</evidence>
<feature type="transmembrane region" description="Helical" evidence="13">
    <location>
        <begin position="208"/>
        <end position="237"/>
    </location>
</feature>
<comment type="caution">
    <text evidence="15">The sequence shown here is derived from an EMBL/GenBank/DDBJ whole genome shotgun (WGS) entry which is preliminary data.</text>
</comment>
<feature type="transmembrane region" description="Helical" evidence="13">
    <location>
        <begin position="456"/>
        <end position="472"/>
    </location>
</feature>
<dbReference type="Proteomes" id="UP001140513">
    <property type="component" value="Unassembled WGS sequence"/>
</dbReference>
<evidence type="ECO:0000313" key="16">
    <source>
        <dbReference type="Proteomes" id="UP001140513"/>
    </source>
</evidence>
<evidence type="ECO:0000313" key="15">
    <source>
        <dbReference type="EMBL" id="KAJ4349700.1"/>
    </source>
</evidence>
<accession>A0A9W9C7P5</accession>
<dbReference type="EMBL" id="JAPEUX010000006">
    <property type="protein sequence ID" value="KAJ4349700.1"/>
    <property type="molecule type" value="Genomic_DNA"/>
</dbReference>
<feature type="transmembrane region" description="Helical" evidence="13">
    <location>
        <begin position="295"/>
        <end position="315"/>
    </location>
</feature>
<dbReference type="GeneID" id="80911847"/>
<evidence type="ECO:0000256" key="2">
    <source>
        <dbReference type="ARBA" id="ARBA00004613"/>
    </source>
</evidence>
<dbReference type="InterPro" id="IPR011701">
    <property type="entry name" value="MFS"/>
</dbReference>
<evidence type="ECO:0000256" key="10">
    <source>
        <dbReference type="ARBA" id="ARBA00036818"/>
    </source>
</evidence>
<dbReference type="InterPro" id="IPR002022">
    <property type="entry name" value="Pec_lyase"/>
</dbReference>
<feature type="transmembrane region" description="Helical" evidence="13">
    <location>
        <begin position="177"/>
        <end position="196"/>
    </location>
</feature>
<dbReference type="PROSITE" id="PS50850">
    <property type="entry name" value="MFS"/>
    <property type="match status" value="1"/>
</dbReference>
<evidence type="ECO:0000256" key="11">
    <source>
        <dbReference type="ARBA" id="ARBA00039082"/>
    </source>
</evidence>
<dbReference type="GO" id="GO:0015244">
    <property type="term" value="F:fluconazole transmembrane transporter activity"/>
    <property type="evidence" value="ECO:0007669"/>
    <property type="project" value="TreeGrafter"/>
</dbReference>
<evidence type="ECO:0000259" key="14">
    <source>
        <dbReference type="PROSITE" id="PS50850"/>
    </source>
</evidence>
<dbReference type="Pfam" id="PF07690">
    <property type="entry name" value="MFS_1"/>
    <property type="match status" value="1"/>
</dbReference>
<dbReference type="InterPro" id="IPR036259">
    <property type="entry name" value="MFS_trans_sf"/>
</dbReference>
<dbReference type="Gene3D" id="2.160.20.10">
    <property type="entry name" value="Single-stranded right-handed beta-helix, Pectin lyase-like"/>
    <property type="match status" value="1"/>
</dbReference>
<dbReference type="InterPro" id="IPR020846">
    <property type="entry name" value="MFS_dom"/>
</dbReference>
<dbReference type="Gene3D" id="1.20.1250.20">
    <property type="entry name" value="MFS general substrate transporter like domains"/>
    <property type="match status" value="1"/>
</dbReference>
<dbReference type="InterPro" id="IPR012334">
    <property type="entry name" value="Pectin_lyas_fold"/>
</dbReference>
<evidence type="ECO:0000256" key="3">
    <source>
        <dbReference type="ARBA" id="ARBA00010980"/>
    </source>
</evidence>
<dbReference type="SUPFAM" id="SSF51126">
    <property type="entry name" value="Pectin lyase-like"/>
    <property type="match status" value="1"/>
</dbReference>
<keyword evidence="5 13" id="KW-0812">Transmembrane</keyword>
<feature type="domain" description="Major facilitator superfamily (MFS) profile" evidence="14">
    <location>
        <begin position="139"/>
        <end position="599"/>
    </location>
</feature>
<reference evidence="15" key="1">
    <citation type="submission" date="2022-10" db="EMBL/GenBank/DDBJ databases">
        <title>Tapping the CABI collections for fungal endophytes: first genome assemblies for Collariella, Neodidymelliopsis, Ascochyta clinopodiicola, Didymella pomorum, Didymosphaeria variabile, Neocosmospora piperis and Neocucurbitaria cava.</title>
        <authorList>
            <person name="Hill R."/>
        </authorList>
    </citation>
    <scope>NUCLEOTIDE SEQUENCE</scope>
    <source>
        <strain evidence="15">IMI 356815</strain>
    </source>
</reference>
<evidence type="ECO:0000256" key="12">
    <source>
        <dbReference type="SAM" id="MobiDB-lite"/>
    </source>
</evidence>
<dbReference type="GO" id="GO:0047490">
    <property type="term" value="F:pectin lyase activity"/>
    <property type="evidence" value="ECO:0007669"/>
    <property type="project" value="UniProtKB-EC"/>
</dbReference>
<evidence type="ECO:0000256" key="8">
    <source>
        <dbReference type="ARBA" id="ARBA00023136"/>
    </source>
</evidence>
<keyword evidence="4" id="KW-0964">Secreted</keyword>
<feature type="region of interest" description="Disordered" evidence="12">
    <location>
        <begin position="30"/>
        <end position="95"/>
    </location>
</feature>
<keyword evidence="16" id="KW-1185">Reference proteome</keyword>
<dbReference type="RefSeq" id="XP_056068630.1">
    <property type="nucleotide sequence ID" value="XM_056217074.1"/>
</dbReference>
<keyword evidence="7 13" id="KW-1133">Transmembrane helix</keyword>
<feature type="transmembrane region" description="Helical" evidence="13">
    <location>
        <begin position="403"/>
        <end position="436"/>
    </location>
</feature>
<evidence type="ECO:0000256" key="5">
    <source>
        <dbReference type="ARBA" id="ARBA00022692"/>
    </source>
</evidence>
<feature type="transmembrane region" description="Helical" evidence="13">
    <location>
        <begin position="373"/>
        <end position="391"/>
    </location>
</feature>
<feature type="transmembrane region" description="Helical" evidence="13">
    <location>
        <begin position="268"/>
        <end position="288"/>
    </location>
</feature>
<dbReference type="EC" id="4.2.2.10" evidence="11"/>
<dbReference type="AlphaFoldDB" id="A0A9W9C7P5"/>
<dbReference type="GO" id="GO:0000272">
    <property type="term" value="P:polysaccharide catabolic process"/>
    <property type="evidence" value="ECO:0007669"/>
    <property type="project" value="UniProtKB-KW"/>
</dbReference>